<feature type="transmembrane region" description="Helical" evidence="1">
    <location>
        <begin position="12"/>
        <end position="32"/>
    </location>
</feature>
<keyword evidence="1" id="KW-1133">Transmembrane helix</keyword>
<dbReference type="Pfam" id="PF01266">
    <property type="entry name" value="DAO"/>
    <property type="match status" value="1"/>
</dbReference>
<reference evidence="3 4" key="1">
    <citation type="submission" date="2017-06" db="EMBL/GenBank/DDBJ databases">
        <title>Genome sequence of Bacillus sonorensis strain SRCM101395.</title>
        <authorList>
            <person name="Cho S.H."/>
        </authorList>
    </citation>
    <scope>NUCLEOTIDE SEQUENCE [LARGE SCALE GENOMIC DNA]</scope>
    <source>
        <strain evidence="3 4">SRCM101395</strain>
    </source>
</reference>
<dbReference type="EC" id="1.5.3.-" evidence="3"/>
<accession>A0ABN5AH32</accession>
<evidence type="ECO:0000259" key="2">
    <source>
        <dbReference type="Pfam" id="PF01266"/>
    </source>
</evidence>
<dbReference type="Gene3D" id="3.50.50.60">
    <property type="entry name" value="FAD/NAD(P)-binding domain"/>
    <property type="match status" value="1"/>
</dbReference>
<keyword evidence="3" id="KW-0560">Oxidoreductase</keyword>
<evidence type="ECO:0000313" key="3">
    <source>
        <dbReference type="EMBL" id="ASB89507.1"/>
    </source>
</evidence>
<dbReference type="RefSeq" id="WP_006638065.1">
    <property type="nucleotide sequence ID" value="NZ_BORD01000004.1"/>
</dbReference>
<dbReference type="Proteomes" id="UP000196877">
    <property type="component" value="Chromosome"/>
</dbReference>
<feature type="domain" description="FAD dependent oxidoreductase" evidence="2">
    <location>
        <begin position="15"/>
        <end position="59"/>
    </location>
</feature>
<dbReference type="InterPro" id="IPR006076">
    <property type="entry name" value="FAD-dep_OxRdtase"/>
</dbReference>
<dbReference type="SUPFAM" id="SSF51905">
    <property type="entry name" value="FAD/NAD(P)-binding domain"/>
    <property type="match status" value="1"/>
</dbReference>
<evidence type="ECO:0000313" key="4">
    <source>
        <dbReference type="Proteomes" id="UP000196877"/>
    </source>
</evidence>
<keyword evidence="4" id="KW-1185">Reference proteome</keyword>
<keyword evidence="1" id="KW-0812">Transmembrane</keyword>
<dbReference type="GO" id="GO:0016491">
    <property type="term" value="F:oxidoreductase activity"/>
    <property type="evidence" value="ECO:0007669"/>
    <property type="project" value="UniProtKB-KW"/>
</dbReference>
<sequence>MHEKGSVKSKRNFEVIIVGAGSMGMATGYFLAKKGVDVLLVDSFDPPHVNTASSSAAWWGRF</sequence>
<organism evidence="3 4">
    <name type="scientific">Bacillus sonorensis</name>
    <dbReference type="NCBI Taxonomy" id="119858"/>
    <lineage>
        <taxon>Bacteria</taxon>
        <taxon>Bacillati</taxon>
        <taxon>Bacillota</taxon>
        <taxon>Bacilli</taxon>
        <taxon>Bacillales</taxon>
        <taxon>Bacillaceae</taxon>
        <taxon>Bacillus</taxon>
    </lineage>
</organism>
<proteinExistence type="predicted"/>
<protein>
    <submittedName>
        <fullName evidence="3">Monomeric sarcosine oxidase</fullName>
        <ecNumber evidence="3">1.5.3.-</ecNumber>
    </submittedName>
</protein>
<evidence type="ECO:0000256" key="1">
    <source>
        <dbReference type="SAM" id="Phobius"/>
    </source>
</evidence>
<gene>
    <name evidence="3" type="primary">solA</name>
    <name evidence="3" type="ORF">S101395_03000</name>
</gene>
<dbReference type="InterPro" id="IPR036188">
    <property type="entry name" value="FAD/NAD-bd_sf"/>
</dbReference>
<dbReference type="GeneID" id="92853056"/>
<keyword evidence="1" id="KW-0472">Membrane</keyword>
<name>A0ABN5AH32_9BACI</name>
<dbReference type="EMBL" id="CP021920">
    <property type="protein sequence ID" value="ASB89507.1"/>
    <property type="molecule type" value="Genomic_DNA"/>
</dbReference>